<comment type="caution">
    <text evidence="1">The sequence shown here is derived from an EMBL/GenBank/DDBJ whole genome shotgun (WGS) entry which is preliminary data.</text>
</comment>
<name>A0A427YSZ4_9TREE</name>
<proteinExistence type="predicted"/>
<sequence>MRMPALKSGWRGPSRPIPDEVIELIAAHLEAAGAKRTIANLARTSRTHFQLVAPFLYRHLELTTQHLHPLMTLSFDEHNAYMSPRPLRDVRLGRIHPAHPSSTIREGWYLSRIETLAIQHRHLDLDVPGLRKLASSYSSCIGPGLEHQDGRAALLMPRLERLIVLTNPPDRGQRRHTQHSEEARMCGRDALVRILPSLCRPSFVCGHHPLPRLPRVDQRGQFVDDTTISTSDDSGLFNLLLQNLRGVREVVIHDLSSASIPLCPGAVIRVLLAPEASDYLLSAVRTGARSYQKNCKWEIVGVDQHLNSSGGSVAGAAGGQAESHGSEIESYLLDNLEGPHRLWRSRAARQGKTIPDLIVMLRDMLKVLSPEDVVESPNRPPVPRRSSTVTSLSSLVRESMSGSIPSLSVESASGDYTLYVHVDDRAVASSLPSRLSSYLFHCLRSAGTVEIMHLGFDGAGVATAVDIIDANTEDGA</sequence>
<reference evidence="1 2" key="1">
    <citation type="submission" date="2018-11" db="EMBL/GenBank/DDBJ databases">
        <title>Genome sequence of Saitozyma podzolica DSM 27192.</title>
        <authorList>
            <person name="Aliyu H."/>
            <person name="Gorte O."/>
            <person name="Ochsenreither K."/>
        </authorList>
    </citation>
    <scope>NUCLEOTIDE SEQUENCE [LARGE SCALE GENOMIC DNA]</scope>
    <source>
        <strain evidence="1 2">DSM 27192</strain>
    </source>
</reference>
<evidence type="ECO:0000313" key="2">
    <source>
        <dbReference type="Proteomes" id="UP000279259"/>
    </source>
</evidence>
<dbReference type="OrthoDB" id="10359581at2759"/>
<evidence type="ECO:0000313" key="1">
    <source>
        <dbReference type="EMBL" id="RSH94254.1"/>
    </source>
</evidence>
<protein>
    <submittedName>
        <fullName evidence="1">Uncharacterized protein</fullName>
    </submittedName>
</protein>
<organism evidence="1 2">
    <name type="scientific">Saitozyma podzolica</name>
    <dbReference type="NCBI Taxonomy" id="1890683"/>
    <lineage>
        <taxon>Eukaryota</taxon>
        <taxon>Fungi</taxon>
        <taxon>Dikarya</taxon>
        <taxon>Basidiomycota</taxon>
        <taxon>Agaricomycotina</taxon>
        <taxon>Tremellomycetes</taxon>
        <taxon>Tremellales</taxon>
        <taxon>Trimorphomycetaceae</taxon>
        <taxon>Saitozyma</taxon>
    </lineage>
</organism>
<dbReference type="AlphaFoldDB" id="A0A427YSZ4"/>
<keyword evidence="2" id="KW-1185">Reference proteome</keyword>
<gene>
    <name evidence="1" type="ORF">EHS25_004057</name>
</gene>
<accession>A0A427YSZ4</accession>
<dbReference type="EMBL" id="RSCD01000002">
    <property type="protein sequence ID" value="RSH94254.1"/>
    <property type="molecule type" value="Genomic_DNA"/>
</dbReference>
<dbReference type="Proteomes" id="UP000279259">
    <property type="component" value="Unassembled WGS sequence"/>
</dbReference>